<protein>
    <submittedName>
        <fullName evidence="1">Alpha/beta hydrolase</fullName>
    </submittedName>
</protein>
<keyword evidence="1" id="KW-0378">Hydrolase</keyword>
<dbReference type="EMBL" id="JAAGWF010000002">
    <property type="protein sequence ID" value="NEK56548.1"/>
    <property type="molecule type" value="Genomic_DNA"/>
</dbReference>
<dbReference type="InterPro" id="IPR029058">
    <property type="entry name" value="AB_hydrolase_fold"/>
</dbReference>
<dbReference type="AlphaFoldDB" id="A0A7K3VW50"/>
<dbReference type="Gene3D" id="3.40.50.1820">
    <property type="entry name" value="alpha/beta hydrolase"/>
    <property type="match status" value="1"/>
</dbReference>
<dbReference type="Proteomes" id="UP000470246">
    <property type="component" value="Unassembled WGS sequence"/>
</dbReference>
<gene>
    <name evidence="1" type="ORF">GCU56_01490</name>
</gene>
<sequence>MPATQRRPSRAALLTEPPRAGLDVAALAAAWPVLATARRGDGHPVLVLPGLLTGDPATLVLRTALRALGHDVSGWELGLNRGPTSRVVDALRAHLERMHRSTGRRVSLVGWSLGGLYAQELARAAPGSVRALVTLGTPVGRWAPWVRTASRIVDGGGRLPGTASLPRPWAERGSLRVPATSVYTRGDGIVHWSTCRYELRARRENVEVRGSHLGLAVNPAVLWLLADRLGTAEGSWAPFRPPLALRPLFPRR</sequence>
<evidence type="ECO:0000313" key="1">
    <source>
        <dbReference type="EMBL" id="NEK56548.1"/>
    </source>
</evidence>
<name>A0A7K3VW50_9ACTN</name>
<dbReference type="SUPFAM" id="SSF53474">
    <property type="entry name" value="alpha/beta-Hydrolases"/>
    <property type="match status" value="1"/>
</dbReference>
<reference evidence="1 2" key="1">
    <citation type="submission" date="2020-02" db="EMBL/GenBank/DDBJ databases">
        <title>Geodermatophilus sabuli CPCC 205279 I12A-02694.</title>
        <authorList>
            <person name="Jiang Z."/>
        </authorList>
    </citation>
    <scope>NUCLEOTIDE SEQUENCE [LARGE SCALE GENOMIC DNA]</scope>
    <source>
        <strain evidence="1 2">I12A-02694</strain>
    </source>
</reference>
<dbReference type="RefSeq" id="WP_163479724.1">
    <property type="nucleotide sequence ID" value="NZ_JAAGWF010000002.1"/>
</dbReference>
<evidence type="ECO:0000313" key="2">
    <source>
        <dbReference type="Proteomes" id="UP000470246"/>
    </source>
</evidence>
<keyword evidence="2" id="KW-1185">Reference proteome</keyword>
<dbReference type="GO" id="GO:0016787">
    <property type="term" value="F:hydrolase activity"/>
    <property type="evidence" value="ECO:0007669"/>
    <property type="project" value="UniProtKB-KW"/>
</dbReference>
<organism evidence="1 2">
    <name type="scientific">Geodermatophilus sabuli</name>
    <dbReference type="NCBI Taxonomy" id="1564158"/>
    <lineage>
        <taxon>Bacteria</taxon>
        <taxon>Bacillati</taxon>
        <taxon>Actinomycetota</taxon>
        <taxon>Actinomycetes</taxon>
        <taxon>Geodermatophilales</taxon>
        <taxon>Geodermatophilaceae</taxon>
        <taxon>Geodermatophilus</taxon>
    </lineage>
</organism>
<comment type="caution">
    <text evidence="1">The sequence shown here is derived from an EMBL/GenBank/DDBJ whole genome shotgun (WGS) entry which is preliminary data.</text>
</comment>
<proteinExistence type="predicted"/>
<accession>A0A7K3VW50</accession>